<dbReference type="OrthoDB" id="5318642at2"/>
<dbReference type="Pfam" id="PF00015">
    <property type="entry name" value="MCPsignal"/>
    <property type="match status" value="1"/>
</dbReference>
<evidence type="ECO:0000313" key="5">
    <source>
        <dbReference type="EMBL" id="QFR50071.1"/>
    </source>
</evidence>
<feature type="domain" description="Methyl-accepting transducer" evidence="4">
    <location>
        <begin position="114"/>
        <end position="350"/>
    </location>
</feature>
<gene>
    <name evidence="5" type="ORF">FJR48_10180</name>
</gene>
<dbReference type="Gene3D" id="1.10.287.950">
    <property type="entry name" value="Methyl-accepting chemotaxis protein"/>
    <property type="match status" value="1"/>
</dbReference>
<dbReference type="PANTHER" id="PTHR32089">
    <property type="entry name" value="METHYL-ACCEPTING CHEMOTAXIS PROTEIN MCPB"/>
    <property type="match status" value="1"/>
</dbReference>
<reference evidence="5 6" key="1">
    <citation type="submission" date="2019-09" db="EMBL/GenBank/DDBJ databases">
        <title>Sulfurimonas gotlandica sp. nov., a chemoautotrophic and psychrotolerant epsilonproteobacterium isolated from a pelagic redoxcline, and an emended description of the genus Sulfurimonas.</title>
        <authorList>
            <person name="Wang S."/>
            <person name="Jiang L."/>
            <person name="Shao S."/>
        </authorList>
    </citation>
    <scope>NUCLEOTIDE SEQUENCE [LARGE SCALE GENOMIC DNA]</scope>
    <source>
        <strain evidence="5 6">GYSZ_1</strain>
    </source>
</reference>
<evidence type="ECO:0000256" key="3">
    <source>
        <dbReference type="SAM" id="Coils"/>
    </source>
</evidence>
<evidence type="ECO:0000259" key="4">
    <source>
        <dbReference type="PROSITE" id="PS50111"/>
    </source>
</evidence>
<evidence type="ECO:0000256" key="2">
    <source>
        <dbReference type="PROSITE-ProRule" id="PRU00284"/>
    </source>
</evidence>
<dbReference type="KEGG" id="sulg:FJR48_10180"/>
<dbReference type="GO" id="GO:0016020">
    <property type="term" value="C:membrane"/>
    <property type="evidence" value="ECO:0007669"/>
    <property type="project" value="InterPro"/>
</dbReference>
<dbReference type="SMART" id="SM00283">
    <property type="entry name" value="MA"/>
    <property type="match status" value="1"/>
</dbReference>
<feature type="coiled-coil region" evidence="3">
    <location>
        <begin position="164"/>
        <end position="191"/>
    </location>
</feature>
<dbReference type="SUPFAM" id="SSF58104">
    <property type="entry name" value="Methyl-accepting chemotaxis protein (MCP) signaling domain"/>
    <property type="match status" value="1"/>
</dbReference>
<dbReference type="InterPro" id="IPR004089">
    <property type="entry name" value="MCPsignal_dom"/>
</dbReference>
<keyword evidence="6" id="KW-1185">Reference proteome</keyword>
<evidence type="ECO:0000313" key="6">
    <source>
        <dbReference type="Proteomes" id="UP000326944"/>
    </source>
</evidence>
<accession>A0A5P8P382</accession>
<proteinExistence type="predicted"/>
<protein>
    <recommendedName>
        <fullName evidence="4">Methyl-accepting transducer domain-containing protein</fullName>
    </recommendedName>
</protein>
<keyword evidence="3" id="KW-0175">Coiled coil</keyword>
<keyword evidence="1 2" id="KW-0807">Transducer</keyword>
<dbReference type="GO" id="GO:0007165">
    <property type="term" value="P:signal transduction"/>
    <property type="evidence" value="ECO:0007669"/>
    <property type="project" value="UniProtKB-KW"/>
</dbReference>
<dbReference type="Proteomes" id="UP000326944">
    <property type="component" value="Chromosome"/>
</dbReference>
<name>A0A5P8P382_9BACT</name>
<evidence type="ECO:0000256" key="1">
    <source>
        <dbReference type="ARBA" id="ARBA00023224"/>
    </source>
</evidence>
<dbReference type="PROSITE" id="PS50111">
    <property type="entry name" value="CHEMOTAXIS_TRANSDUC_2"/>
    <property type="match status" value="1"/>
</dbReference>
<sequence>MSKGFLMIKSLFFRMRLVHYVGIVLLIINGTFFTDNIIGQVIQYVIAVVILIHDLDEKSNGVDMTKSLIEQLDRLEHGNEVVLKNDFNSELSEAAKHVNRFQEIFLKAQRNDENAAEIEKVIHQIDSDYQHVTQNIRNERDMIGHIVGIGNELESLLSEGLSEASKSKENIQEVSNELIKIRDEISEIVKELHEASMSQNILADDLNRVSSDTKEVKEVINVIEDIAEQTNLLALNAAIEAARAGEHGRGFAVVADEVRKLAERTQKSLTEINATINVVSQSISDTSDQMNKSSSNIESLSMVSKEASSSVDEISEVIMQAVHVAEETVQGYTTNASKTKDIISKVSEVDKLSVNTHESVEVIKDGVNKLESII</sequence>
<dbReference type="AlphaFoldDB" id="A0A5P8P382"/>
<dbReference type="EMBL" id="CP043617">
    <property type="protein sequence ID" value="QFR50071.1"/>
    <property type="molecule type" value="Genomic_DNA"/>
</dbReference>
<dbReference type="PANTHER" id="PTHR32089:SF114">
    <property type="entry name" value="METHYL-ACCEPTING CHEMOTAXIS PROTEIN MCPB"/>
    <property type="match status" value="1"/>
</dbReference>
<organism evidence="5 6">
    <name type="scientific">Sulfurimonas lithotrophica</name>
    <dbReference type="NCBI Taxonomy" id="2590022"/>
    <lineage>
        <taxon>Bacteria</taxon>
        <taxon>Pseudomonadati</taxon>
        <taxon>Campylobacterota</taxon>
        <taxon>Epsilonproteobacteria</taxon>
        <taxon>Campylobacterales</taxon>
        <taxon>Sulfurimonadaceae</taxon>
        <taxon>Sulfurimonas</taxon>
    </lineage>
</organism>